<evidence type="ECO:0000256" key="7">
    <source>
        <dbReference type="ARBA" id="ARBA00029731"/>
    </source>
</evidence>
<comment type="catalytic activity">
    <reaction evidence="8">
        <text>tRNA(Pro) + L-proline + ATP = L-prolyl-tRNA(Pro) + AMP + diphosphate</text>
        <dbReference type="Rhea" id="RHEA:14305"/>
        <dbReference type="Rhea" id="RHEA-COMP:9700"/>
        <dbReference type="Rhea" id="RHEA-COMP:9702"/>
        <dbReference type="ChEBI" id="CHEBI:30616"/>
        <dbReference type="ChEBI" id="CHEBI:33019"/>
        <dbReference type="ChEBI" id="CHEBI:60039"/>
        <dbReference type="ChEBI" id="CHEBI:78442"/>
        <dbReference type="ChEBI" id="CHEBI:78532"/>
        <dbReference type="ChEBI" id="CHEBI:456215"/>
        <dbReference type="EC" id="6.1.1.15"/>
    </reaction>
</comment>
<organism evidence="11 12">
    <name type="scientific">Rhodnius prolixus</name>
    <name type="common">Triatomid bug</name>
    <dbReference type="NCBI Taxonomy" id="13249"/>
    <lineage>
        <taxon>Eukaryota</taxon>
        <taxon>Metazoa</taxon>
        <taxon>Ecdysozoa</taxon>
        <taxon>Arthropoda</taxon>
        <taxon>Hexapoda</taxon>
        <taxon>Insecta</taxon>
        <taxon>Pterygota</taxon>
        <taxon>Neoptera</taxon>
        <taxon>Paraneoptera</taxon>
        <taxon>Hemiptera</taxon>
        <taxon>Heteroptera</taxon>
        <taxon>Panheteroptera</taxon>
        <taxon>Cimicomorpha</taxon>
        <taxon>Reduviidae</taxon>
        <taxon>Triatominae</taxon>
        <taxon>Rhodnius</taxon>
    </lineage>
</organism>
<sequence>MNLSKTPAEFFKTMRCSKLFQPTNIVPKGLSESDNKLSLLSKSQKLLVDTGIMRQSSAGIYHLLPLGVRSMNKLKSLIRRYLSQIDAQEIKMPLIIDGTLWKKSGRWGIMGAEVFKITDRHGNDCILSPTNEESVTDLVAGLGQLSYHQLPFLLYQIASKFRDEIKPRCGLIRTKEFEMMDAYSFDESKEAAHYTYDRVASAFENIFNHLDLPFIKVLADPGNMGGEISHEYHLLSEVGEDKLKICETCSEGTNIELDSNTCFSCGSSSFRRVTGIEVGHTFLLGSRYSIPLECKFTNKEGKAQPLIMASYGLGLTRILASSLELLSTEDRIIWPSAIAPFSVCVIPPKEGSKEWEVGSTLSLEICRSLEKIVPGDVLVDDRCNQTIGKRLRHARRTGYPYIICVGKGVIGSPPLLELICTASNSTEHVTLTELVKYFEDPQLHTHKVLHSR</sequence>
<dbReference type="RefSeq" id="XP_073974038.1">
    <property type="nucleotide sequence ID" value="XM_074117937.1"/>
</dbReference>
<dbReference type="PRINTS" id="PR01046">
    <property type="entry name" value="TRNASYNTHPRO"/>
</dbReference>
<dbReference type="InterPro" id="IPR050062">
    <property type="entry name" value="Pro-tRNA_synthetase"/>
</dbReference>
<dbReference type="eggNOG" id="KOG2324">
    <property type="taxonomic scope" value="Eukaryota"/>
</dbReference>
<proteinExistence type="predicted"/>
<dbReference type="EnsemblMetazoa" id="RPRC013644-RA">
    <property type="protein sequence ID" value="RPRC013644-PA"/>
    <property type="gene ID" value="RPRC013644"/>
</dbReference>
<dbReference type="InParanoid" id="T1IBH4"/>
<dbReference type="InterPro" id="IPR002314">
    <property type="entry name" value="aa-tRNA-synt_IIb"/>
</dbReference>
<dbReference type="EC" id="6.1.1.15" evidence="1"/>
<dbReference type="GO" id="GO:0005524">
    <property type="term" value="F:ATP binding"/>
    <property type="evidence" value="ECO:0007669"/>
    <property type="project" value="UniProtKB-KW"/>
</dbReference>
<dbReference type="AlphaFoldDB" id="T1IBH4"/>
<dbReference type="InterPro" id="IPR045864">
    <property type="entry name" value="aa-tRNA-synth_II/BPL/LPL"/>
</dbReference>
<dbReference type="EMBL" id="ACPB03000224">
    <property type="status" value="NOT_ANNOTATED_CDS"/>
    <property type="molecule type" value="Genomic_DNA"/>
</dbReference>
<evidence type="ECO:0000256" key="4">
    <source>
        <dbReference type="ARBA" id="ARBA00022840"/>
    </source>
</evidence>
<accession>T1IBH4</accession>
<keyword evidence="6" id="KW-0030">Aminoacyl-tRNA synthetase</keyword>
<dbReference type="FunFam" id="3.30.930.10:FF:000042">
    <property type="entry name" value="probable proline--tRNA ligase, mitochondrial"/>
    <property type="match status" value="1"/>
</dbReference>
<dbReference type="GeneID" id="141448987"/>
<dbReference type="GO" id="GO:0004827">
    <property type="term" value="F:proline-tRNA ligase activity"/>
    <property type="evidence" value="ECO:0007669"/>
    <property type="project" value="UniProtKB-EC"/>
</dbReference>
<dbReference type="PANTHER" id="PTHR42753">
    <property type="entry name" value="MITOCHONDRIAL RIBOSOME PROTEIN L39/PROLYL-TRNA LIGASE FAMILY MEMBER"/>
    <property type="match status" value="1"/>
</dbReference>
<dbReference type="GO" id="GO:0005739">
    <property type="term" value="C:mitochondrion"/>
    <property type="evidence" value="ECO:0007669"/>
    <property type="project" value="TreeGrafter"/>
</dbReference>
<keyword evidence="12" id="KW-1185">Reference proteome</keyword>
<dbReference type="InterPro" id="IPR004154">
    <property type="entry name" value="Anticodon-bd"/>
</dbReference>
<evidence type="ECO:0000256" key="9">
    <source>
        <dbReference type="ARBA" id="ARBA00071545"/>
    </source>
</evidence>
<evidence type="ECO:0000256" key="2">
    <source>
        <dbReference type="ARBA" id="ARBA00022598"/>
    </source>
</evidence>
<keyword evidence="2" id="KW-0436">Ligase</keyword>
<evidence type="ECO:0000313" key="12">
    <source>
        <dbReference type="Proteomes" id="UP000015103"/>
    </source>
</evidence>
<dbReference type="SUPFAM" id="SSF52954">
    <property type="entry name" value="Class II aaRS ABD-related"/>
    <property type="match status" value="1"/>
</dbReference>
<dbReference type="Gene3D" id="3.30.930.10">
    <property type="entry name" value="Bira Bifunctional Protein, Domain 2"/>
    <property type="match status" value="1"/>
</dbReference>
<evidence type="ECO:0000259" key="10">
    <source>
        <dbReference type="PROSITE" id="PS50862"/>
    </source>
</evidence>
<feature type="domain" description="Aminoacyl-transfer RNA synthetases class-II family profile" evidence="10">
    <location>
        <begin position="34"/>
        <end position="335"/>
    </location>
</feature>
<keyword evidence="5" id="KW-0648">Protein biosynthesis</keyword>
<dbReference type="PANTHER" id="PTHR42753:SF10">
    <property type="entry name" value="PROLINE--TRNA LIGASE, MITOCHONDRIAL-RELATED"/>
    <property type="match status" value="1"/>
</dbReference>
<dbReference type="Gene3D" id="3.40.50.800">
    <property type="entry name" value="Anticodon-binding domain"/>
    <property type="match status" value="1"/>
</dbReference>
<dbReference type="HOGENOM" id="CLU_016739_4_1_1"/>
<evidence type="ECO:0000256" key="1">
    <source>
        <dbReference type="ARBA" id="ARBA00012831"/>
    </source>
</evidence>
<dbReference type="RefSeq" id="XP_073974039.1">
    <property type="nucleotide sequence ID" value="XM_074117938.1"/>
</dbReference>
<dbReference type="GO" id="GO:0006433">
    <property type="term" value="P:prolyl-tRNA aminoacylation"/>
    <property type="evidence" value="ECO:0007669"/>
    <property type="project" value="InterPro"/>
</dbReference>
<evidence type="ECO:0000256" key="5">
    <source>
        <dbReference type="ARBA" id="ARBA00022917"/>
    </source>
</evidence>
<dbReference type="CDD" id="cd00779">
    <property type="entry name" value="ProRS_core_prok"/>
    <property type="match status" value="1"/>
</dbReference>
<evidence type="ECO:0000256" key="6">
    <source>
        <dbReference type="ARBA" id="ARBA00023146"/>
    </source>
</evidence>
<dbReference type="Proteomes" id="UP000015103">
    <property type="component" value="Unassembled WGS sequence"/>
</dbReference>
<dbReference type="FunCoup" id="T1IBH4">
    <property type="interactions" value="730"/>
</dbReference>
<dbReference type="PROSITE" id="PS50862">
    <property type="entry name" value="AA_TRNA_LIGASE_II"/>
    <property type="match status" value="1"/>
</dbReference>
<evidence type="ECO:0000256" key="8">
    <source>
        <dbReference type="ARBA" id="ARBA00047671"/>
    </source>
</evidence>
<dbReference type="STRING" id="13249.T1IBH4"/>
<name>T1IBH4_RHOPR</name>
<dbReference type="Pfam" id="PF00587">
    <property type="entry name" value="tRNA-synt_2b"/>
    <property type="match status" value="1"/>
</dbReference>
<dbReference type="InterPro" id="IPR033730">
    <property type="entry name" value="ProRS_core_prok"/>
</dbReference>
<keyword evidence="4" id="KW-0067">ATP-binding</keyword>
<dbReference type="SUPFAM" id="SSF55681">
    <property type="entry name" value="Class II aaRS and biotin synthetases"/>
    <property type="match status" value="1"/>
</dbReference>
<protein>
    <recommendedName>
        <fullName evidence="9">Probable proline--tRNA ligase, mitochondrial</fullName>
        <ecNumber evidence="1">6.1.1.15</ecNumber>
    </recommendedName>
    <alternativeName>
        <fullName evidence="7">Prolyl-tRNA synthetase</fullName>
    </alternativeName>
</protein>
<dbReference type="VEuPathDB" id="VectorBase:RPRC013644"/>
<keyword evidence="3" id="KW-0547">Nucleotide-binding</keyword>
<reference evidence="11" key="1">
    <citation type="submission" date="2015-05" db="UniProtKB">
        <authorList>
            <consortium name="EnsemblMetazoa"/>
        </authorList>
    </citation>
    <scope>IDENTIFICATION</scope>
</reference>
<dbReference type="InterPro" id="IPR006195">
    <property type="entry name" value="aa-tRNA-synth_II"/>
</dbReference>
<dbReference type="Pfam" id="PF03129">
    <property type="entry name" value="HGTP_anticodon"/>
    <property type="match status" value="1"/>
</dbReference>
<evidence type="ECO:0000256" key="3">
    <source>
        <dbReference type="ARBA" id="ARBA00022741"/>
    </source>
</evidence>
<dbReference type="InterPro" id="IPR036621">
    <property type="entry name" value="Anticodon-bd_dom_sf"/>
</dbReference>
<dbReference type="InterPro" id="IPR002316">
    <property type="entry name" value="Pro-tRNA-ligase_IIa"/>
</dbReference>
<evidence type="ECO:0000313" key="11">
    <source>
        <dbReference type="EnsemblMetazoa" id="RPRC013644-PA"/>
    </source>
</evidence>